<feature type="compositionally biased region" description="Acidic residues" evidence="8">
    <location>
        <begin position="1365"/>
        <end position="1379"/>
    </location>
</feature>
<evidence type="ECO:0000256" key="3">
    <source>
        <dbReference type="ARBA" id="ARBA00022737"/>
    </source>
</evidence>
<feature type="domain" description="IF140 C-terminal TPR" evidence="11">
    <location>
        <begin position="1205"/>
        <end position="1328"/>
    </location>
</feature>
<dbReference type="FunCoup" id="A9URF4">
    <property type="interactions" value="189"/>
</dbReference>
<evidence type="ECO:0000256" key="1">
    <source>
        <dbReference type="ARBA" id="ARBA00004138"/>
    </source>
</evidence>
<dbReference type="InterPro" id="IPR056156">
    <property type="entry name" value="TPR_IF140_C"/>
</dbReference>
<keyword evidence="6" id="KW-0966">Cell projection</keyword>
<sequence>MAMFFDFPVNAQEAYTPITSRWHPKTPLLAVAAKEGMVTGNVSLYTDDGENLPSATLQRSAHPTDVAWHPIEQVLATSWASGEIVLWNHATEQANECKRLHEAALVFVRWSADGSRLISGDEDGLVCVWMVSQSGKPTLATEMRLSAGCLHCTFEIPLHFYYYSFILDSYLTLPSLFHATLVLGCPVEGARGSNSVFFVSTTDNEVLRCEASGDLSSAFKVEGNIHDLTYDPRSNLLMAITTEMTVIQHRVIQTGLTEKYLFKLAGKLPGQTAWAAAGVLAFATGENQIRLWNAEAGDLYSLSIAQESGDFTPSDILAAVSYDPRSQLMAAGSRNGYVFMWKYNAANLQDDDATTMWSFQPPIELSGSLVRLTWGPNSLLGAQNNVDSVSILREHIMRKAFCATASAIQVSAARLVVDVFDKHTHSLDGDFSIKGVAVSQDAVATFGAREVAVHELVKDGNVLRSANAFPCAATAVALHGSTVFTAIESRVEARSYNGSSKQVMTFGTNEGTVTHLAVNGDSLVAVTNKCVVRTWDLARREAVPQAGPHDATDELDQVSAVAINADGSFVAFFGMAEHDDQPMVWLWATAQEKVFHQSAGVGFTPQSIAWDTSDPRLLVVESRNVSSDGIIKRRVTSFFATAAKGLVEHHSFDLKPDDGALLGVTVPNMYFTLRHKSEDNAMYESRPLRDFAGIPEADRDTREAMMEFSYQLTLGNLDEAFRAVRVIENDAVWANMARMCVNTKRMDVAIVCLGRMGNAVGARALREAQNETDEAKAAILAIHLGMVEEAEEILKNAGRFDLLVQLYRDSNRWQDAQRVGMEHDRLHIKTTFYEQARHFEALGEIGDAIKAYENSHADKREVPRLLLGHPTELQNYVRATQSKDILRWYGQYKESQSDLDEALKLYAGCDDILSMVRVYCFEDKVSEACELARRTQDKAAAYHLARHFEAKDQVEEAIEWYSNSECYTNAIKLAKEHGLKDQMLNLALNSTKVDMISAGEFYESQGMYDKAVMLYHKGGRVAKALEMCFDHQSFQALGAIAADLDETTDPQLVQRAATFFIDHRQYDKAVNLLIVGKRFEEALKLIGEHHVHLTEENAERMTYAKGAVDKTVRNQVLERIADIAYAQGSYQLATKKYSQAGKFVKSMRALLKSGDTSKIMFFANKCRQKEVYIMAANYLQSLNWRQDPEIMKNIIGFYTRGRALDSLASFYESCAQVEIDDYQNYDKALEALREALNCLSRAKMNDFDEQERRVSSLQTRIMHVEKFVTVRQMGERDSAAMLDEAAALLHAPGIEDAIRIGDVYGIMIEALAAREDYSKAYKLMQELRGRLPRVNLTYYVNLSVIETVHRALDIPLGQGTGPSGADEDEVGEDIEGADV</sequence>
<dbReference type="PROSITE" id="PS50082">
    <property type="entry name" value="WD_REPEATS_2"/>
    <property type="match status" value="1"/>
</dbReference>
<evidence type="ECO:0000313" key="14">
    <source>
        <dbReference type="Proteomes" id="UP000001357"/>
    </source>
</evidence>
<dbReference type="GO" id="GO:0036064">
    <property type="term" value="C:ciliary basal body"/>
    <property type="evidence" value="ECO:0000318"/>
    <property type="project" value="GO_Central"/>
</dbReference>
<dbReference type="InterPro" id="IPR001680">
    <property type="entry name" value="WD40_rpt"/>
</dbReference>
<evidence type="ECO:0000259" key="12">
    <source>
        <dbReference type="Pfam" id="PF24762"/>
    </source>
</evidence>
<dbReference type="OMA" id="YAQFMES"/>
<dbReference type="InterPro" id="IPR056155">
    <property type="entry name" value="Beta-prop_IFT140_2nd"/>
</dbReference>
<dbReference type="Pfam" id="PF23383">
    <property type="entry name" value="Beta-prop_IFT140_1st"/>
    <property type="match status" value="2"/>
</dbReference>
<keyword evidence="14" id="KW-1185">Reference proteome</keyword>
<dbReference type="EMBL" id="CH991544">
    <property type="protein sequence ID" value="EDQ92235.1"/>
    <property type="molecule type" value="Genomic_DNA"/>
</dbReference>
<dbReference type="eggNOG" id="KOG3617">
    <property type="taxonomic scope" value="Eukaryota"/>
</dbReference>
<dbReference type="InterPro" id="IPR015943">
    <property type="entry name" value="WD40/YVTN_repeat-like_dom_sf"/>
</dbReference>
<evidence type="ECO:0000313" key="13">
    <source>
        <dbReference type="EMBL" id="EDQ92235.1"/>
    </source>
</evidence>
<feature type="region of interest" description="Disordered" evidence="8">
    <location>
        <begin position="1357"/>
        <end position="1379"/>
    </location>
</feature>
<feature type="domain" description="IFT140 first beta-propeller" evidence="9">
    <location>
        <begin position="193"/>
        <end position="395"/>
    </location>
</feature>
<dbReference type="InParanoid" id="A9URF4"/>
<dbReference type="RefSeq" id="XP_001743521.1">
    <property type="nucleotide sequence ID" value="XM_001743469.1"/>
</dbReference>
<feature type="domain" description="IF140/IFT172/WDR19 TPR" evidence="12">
    <location>
        <begin position="715"/>
        <end position="1197"/>
    </location>
</feature>
<feature type="domain" description="IFT140 second beta-propeller" evidence="10">
    <location>
        <begin position="405"/>
        <end position="595"/>
    </location>
</feature>
<dbReference type="SUPFAM" id="SSF48452">
    <property type="entry name" value="TPR-like"/>
    <property type="match status" value="1"/>
</dbReference>
<dbReference type="Pfam" id="PF24762">
    <property type="entry name" value="TPR_IF140-IFT172"/>
    <property type="match status" value="1"/>
</dbReference>
<dbReference type="SMART" id="SM00320">
    <property type="entry name" value="WD40"/>
    <property type="match status" value="5"/>
</dbReference>
<name>A9URF4_MONBE</name>
<dbReference type="PANTHER" id="PTHR15722:SF7">
    <property type="entry name" value="INTRAFLAGELLAR TRANSPORT PROTEIN 140 HOMOLOG"/>
    <property type="match status" value="1"/>
</dbReference>
<evidence type="ECO:0000256" key="8">
    <source>
        <dbReference type="SAM" id="MobiDB-lite"/>
    </source>
</evidence>
<reference evidence="13 14" key="1">
    <citation type="journal article" date="2008" name="Nature">
        <title>The genome of the choanoflagellate Monosiga brevicollis and the origin of metazoans.</title>
        <authorList>
            <consortium name="JGI Sequencing"/>
            <person name="King N."/>
            <person name="Westbrook M.J."/>
            <person name="Young S.L."/>
            <person name="Kuo A."/>
            <person name="Abedin M."/>
            <person name="Chapman J."/>
            <person name="Fairclough S."/>
            <person name="Hellsten U."/>
            <person name="Isogai Y."/>
            <person name="Letunic I."/>
            <person name="Marr M."/>
            <person name="Pincus D."/>
            <person name="Putnam N."/>
            <person name="Rokas A."/>
            <person name="Wright K.J."/>
            <person name="Zuzow R."/>
            <person name="Dirks W."/>
            <person name="Good M."/>
            <person name="Goodstein D."/>
            <person name="Lemons D."/>
            <person name="Li W."/>
            <person name="Lyons J.B."/>
            <person name="Morris A."/>
            <person name="Nichols S."/>
            <person name="Richter D.J."/>
            <person name="Salamov A."/>
            <person name="Bork P."/>
            <person name="Lim W.A."/>
            <person name="Manning G."/>
            <person name="Miller W.T."/>
            <person name="McGinnis W."/>
            <person name="Shapiro H."/>
            <person name="Tjian R."/>
            <person name="Grigoriev I.V."/>
            <person name="Rokhsar D."/>
        </authorList>
    </citation>
    <scope>NUCLEOTIDE SEQUENCE [LARGE SCALE GENOMIC DNA]</scope>
    <source>
        <strain evidence="14">MX1 / ATCC 50154</strain>
    </source>
</reference>
<dbReference type="GO" id="GO:0035721">
    <property type="term" value="P:intraciliary retrograde transport"/>
    <property type="evidence" value="ECO:0000318"/>
    <property type="project" value="GO_Central"/>
</dbReference>
<dbReference type="SUPFAM" id="SSF82171">
    <property type="entry name" value="DPP6 N-terminal domain-like"/>
    <property type="match status" value="1"/>
</dbReference>
<dbReference type="Proteomes" id="UP000001357">
    <property type="component" value="Unassembled WGS sequence"/>
</dbReference>
<gene>
    <name evidence="13" type="ORF">MONBRDRAFT_17802</name>
</gene>
<dbReference type="PANTHER" id="PTHR15722">
    <property type="entry name" value="IFT140/172-RELATED"/>
    <property type="match status" value="1"/>
</dbReference>
<accession>A9URF4</accession>
<feature type="domain" description="IFT140 first beta-propeller" evidence="9">
    <location>
        <begin position="2"/>
        <end position="139"/>
    </location>
</feature>
<dbReference type="InterPro" id="IPR011990">
    <property type="entry name" value="TPR-like_helical_dom_sf"/>
</dbReference>
<dbReference type="GeneID" id="5888421"/>
<evidence type="ECO:0000256" key="5">
    <source>
        <dbReference type="ARBA" id="ARBA00023069"/>
    </source>
</evidence>
<keyword evidence="3" id="KW-0677">Repeat</keyword>
<comment type="subcellular location">
    <subcellularLocation>
        <location evidence="1">Cell projection</location>
        <location evidence="1">Cilium</location>
    </subcellularLocation>
</comment>
<protein>
    <submittedName>
        <fullName evidence="13">Uncharacterized protein</fullName>
    </submittedName>
</protein>
<evidence type="ECO:0000256" key="2">
    <source>
        <dbReference type="ARBA" id="ARBA00022574"/>
    </source>
</evidence>
<dbReference type="InterPro" id="IPR056168">
    <property type="entry name" value="TPR_IF140/IFT172/WDR19"/>
</dbReference>
<dbReference type="KEGG" id="mbr:MONBRDRAFT_17802"/>
<dbReference type="FunFam" id="1.25.40.470:FF:000024">
    <property type="entry name" value="Reduced mechanoreceptor potential A"/>
    <property type="match status" value="1"/>
</dbReference>
<evidence type="ECO:0000259" key="10">
    <source>
        <dbReference type="Pfam" id="PF23385"/>
    </source>
</evidence>
<dbReference type="PROSITE" id="PS50294">
    <property type="entry name" value="WD_REPEATS_REGION"/>
    <property type="match status" value="1"/>
</dbReference>
<dbReference type="STRING" id="81824.A9URF4"/>
<evidence type="ECO:0000256" key="4">
    <source>
        <dbReference type="ARBA" id="ARBA00022803"/>
    </source>
</evidence>
<dbReference type="Gene3D" id="2.130.10.10">
    <property type="entry name" value="YVTN repeat-like/Quinoprotein amine dehydrogenase"/>
    <property type="match status" value="3"/>
</dbReference>
<dbReference type="Gene3D" id="1.25.40.470">
    <property type="match status" value="2"/>
</dbReference>
<keyword evidence="5" id="KW-0969">Cilium</keyword>
<organism evidence="13 14">
    <name type="scientific">Monosiga brevicollis</name>
    <name type="common">Choanoflagellate</name>
    <dbReference type="NCBI Taxonomy" id="81824"/>
    <lineage>
        <taxon>Eukaryota</taxon>
        <taxon>Choanoflagellata</taxon>
        <taxon>Craspedida</taxon>
        <taxon>Salpingoecidae</taxon>
        <taxon>Monosiga</taxon>
    </lineage>
</organism>
<dbReference type="GO" id="GO:0005930">
    <property type="term" value="C:axoneme"/>
    <property type="evidence" value="ECO:0000318"/>
    <property type="project" value="GO_Central"/>
</dbReference>
<evidence type="ECO:0000256" key="7">
    <source>
        <dbReference type="PROSITE-ProRule" id="PRU00221"/>
    </source>
</evidence>
<evidence type="ECO:0000259" key="9">
    <source>
        <dbReference type="Pfam" id="PF23383"/>
    </source>
</evidence>
<proteinExistence type="predicted"/>
<dbReference type="SUPFAM" id="SSF50978">
    <property type="entry name" value="WD40 repeat-like"/>
    <property type="match status" value="1"/>
</dbReference>
<evidence type="ECO:0000256" key="6">
    <source>
        <dbReference type="ARBA" id="ARBA00023273"/>
    </source>
</evidence>
<dbReference type="GO" id="GO:0030991">
    <property type="term" value="C:intraciliary transport particle A"/>
    <property type="evidence" value="ECO:0000318"/>
    <property type="project" value="GO_Central"/>
</dbReference>
<dbReference type="InterPro" id="IPR056154">
    <property type="entry name" value="Beta-prop_IFT140_1st"/>
</dbReference>
<keyword evidence="4" id="KW-0802">TPR repeat</keyword>
<dbReference type="InterPro" id="IPR036322">
    <property type="entry name" value="WD40_repeat_dom_sf"/>
</dbReference>
<keyword evidence="2 7" id="KW-0853">WD repeat</keyword>
<evidence type="ECO:0000259" key="11">
    <source>
        <dbReference type="Pfam" id="PF24760"/>
    </source>
</evidence>
<feature type="repeat" description="WD" evidence="7">
    <location>
        <begin position="98"/>
        <end position="129"/>
    </location>
</feature>
<dbReference type="Pfam" id="PF23385">
    <property type="entry name" value="Beta-prop_IFT140_2nd"/>
    <property type="match status" value="1"/>
</dbReference>
<dbReference type="Pfam" id="PF24760">
    <property type="entry name" value="TPR_IF140_C"/>
    <property type="match status" value="1"/>
</dbReference>